<accession>A0A851GKS8</accession>
<comment type="caution">
    <text evidence="2">The sequence shown here is derived from an EMBL/GenBank/DDBJ whole genome shotgun (WGS) entry which is preliminary data.</text>
</comment>
<sequence length="106" mass="11159">MANATNVLANGIEIKGSIKFTNDMVIDGKIEGEIISDKGKVTIGENAQVDGDVQAGEVKLFGKVKGTITSERCELKTNSKLDGDIKTKMLSMEEGAVLSGRTEIGG</sequence>
<dbReference type="RefSeq" id="WP_178931850.1">
    <property type="nucleotide sequence ID" value="NZ_JACBAZ010000002.1"/>
</dbReference>
<dbReference type="Proteomes" id="UP000557872">
    <property type="component" value="Unassembled WGS sequence"/>
</dbReference>
<keyword evidence="3" id="KW-1185">Reference proteome</keyword>
<evidence type="ECO:0000256" key="1">
    <source>
        <dbReference type="ARBA" id="ARBA00044755"/>
    </source>
</evidence>
<proteinExistence type="inferred from homology"/>
<dbReference type="EMBL" id="JACBAZ010000002">
    <property type="protein sequence ID" value="NWK55330.1"/>
    <property type="molecule type" value="Genomic_DNA"/>
</dbReference>
<dbReference type="InterPro" id="IPR007607">
    <property type="entry name" value="BacA/B"/>
</dbReference>
<evidence type="ECO:0000313" key="2">
    <source>
        <dbReference type="EMBL" id="NWK55330.1"/>
    </source>
</evidence>
<name>A0A851GKS8_9BACT</name>
<gene>
    <name evidence="2" type="ORF">HW115_06890</name>
</gene>
<evidence type="ECO:0000313" key="3">
    <source>
        <dbReference type="Proteomes" id="UP000557872"/>
    </source>
</evidence>
<dbReference type="PANTHER" id="PTHR35024">
    <property type="entry name" value="HYPOTHETICAL CYTOSOLIC PROTEIN"/>
    <property type="match status" value="1"/>
</dbReference>
<dbReference type="Pfam" id="PF04519">
    <property type="entry name" value="Bactofilin"/>
    <property type="match status" value="1"/>
</dbReference>
<reference evidence="2 3" key="1">
    <citation type="submission" date="2020-07" db="EMBL/GenBank/DDBJ databases">
        <title>Roseicoccus Jingziensis gen. nov., sp. nov., isolated from coastal seawater.</title>
        <authorList>
            <person name="Feng X."/>
        </authorList>
    </citation>
    <scope>NUCLEOTIDE SEQUENCE [LARGE SCALE GENOMIC DNA]</scope>
    <source>
        <strain evidence="2 3">N1E253</strain>
    </source>
</reference>
<comment type="similarity">
    <text evidence="1">Belongs to the bactofilin family.</text>
</comment>
<organism evidence="2 3">
    <name type="scientific">Oceaniferula marina</name>
    <dbReference type="NCBI Taxonomy" id="2748318"/>
    <lineage>
        <taxon>Bacteria</taxon>
        <taxon>Pseudomonadati</taxon>
        <taxon>Verrucomicrobiota</taxon>
        <taxon>Verrucomicrobiia</taxon>
        <taxon>Verrucomicrobiales</taxon>
        <taxon>Verrucomicrobiaceae</taxon>
        <taxon>Oceaniferula</taxon>
    </lineage>
</organism>
<dbReference type="PANTHER" id="PTHR35024:SF4">
    <property type="entry name" value="POLYMER-FORMING CYTOSKELETAL PROTEIN"/>
    <property type="match status" value="1"/>
</dbReference>
<dbReference type="AlphaFoldDB" id="A0A851GKS8"/>
<protein>
    <submittedName>
        <fullName evidence="2">Polymer-forming cytoskeletal protein</fullName>
    </submittedName>
</protein>